<accession>A0A4Z2HFT6</accession>
<dbReference type="EMBL" id="SRLO01000268">
    <property type="protein sequence ID" value="TNN63672.1"/>
    <property type="molecule type" value="Genomic_DNA"/>
</dbReference>
<reference evidence="1 2" key="1">
    <citation type="submission" date="2019-03" db="EMBL/GenBank/DDBJ databases">
        <title>First draft genome of Liparis tanakae, snailfish: a comprehensive survey of snailfish specific genes.</title>
        <authorList>
            <person name="Kim W."/>
            <person name="Song I."/>
            <person name="Jeong J.-H."/>
            <person name="Kim D."/>
            <person name="Kim S."/>
            <person name="Ryu S."/>
            <person name="Song J.Y."/>
            <person name="Lee S.K."/>
        </authorList>
    </citation>
    <scope>NUCLEOTIDE SEQUENCE [LARGE SCALE GENOMIC DNA]</scope>
    <source>
        <tissue evidence="1">Muscle</tissue>
    </source>
</reference>
<comment type="caution">
    <text evidence="1">The sequence shown here is derived from an EMBL/GenBank/DDBJ whole genome shotgun (WGS) entry which is preliminary data.</text>
</comment>
<sequence>MGRLLLTSGDETDLDLNRVDAQLHQQVTITLGHVTSHPDGVCSGNAPTRDGYNEEVRPRAGVIFIVQEGLETQEAKVKNIISATLFRGVSSLGLLVLKCKIAEFYRRDHRHQSQRSDIEEQSIHGRSLVWPGTHLEPVAFADLTEALLEGGRHFSIQDLQNCLYIFPGCMPTEIAGKQAEEAGWLALAEGISFAAVRLALGGLGEAGVKMANGSDCTSVFTAMMVLMILRLSWSSVILVREMNAHCMED</sequence>
<keyword evidence="2" id="KW-1185">Reference proteome</keyword>
<dbReference type="AlphaFoldDB" id="A0A4Z2HFT6"/>
<proteinExistence type="predicted"/>
<dbReference type="Proteomes" id="UP000314294">
    <property type="component" value="Unassembled WGS sequence"/>
</dbReference>
<gene>
    <name evidence="1" type="ORF">EYF80_026090</name>
</gene>
<organism evidence="1 2">
    <name type="scientific">Liparis tanakae</name>
    <name type="common">Tanaka's snailfish</name>
    <dbReference type="NCBI Taxonomy" id="230148"/>
    <lineage>
        <taxon>Eukaryota</taxon>
        <taxon>Metazoa</taxon>
        <taxon>Chordata</taxon>
        <taxon>Craniata</taxon>
        <taxon>Vertebrata</taxon>
        <taxon>Euteleostomi</taxon>
        <taxon>Actinopterygii</taxon>
        <taxon>Neopterygii</taxon>
        <taxon>Teleostei</taxon>
        <taxon>Neoteleostei</taxon>
        <taxon>Acanthomorphata</taxon>
        <taxon>Eupercaria</taxon>
        <taxon>Perciformes</taxon>
        <taxon>Cottioidei</taxon>
        <taxon>Cottales</taxon>
        <taxon>Liparidae</taxon>
        <taxon>Liparis</taxon>
    </lineage>
</organism>
<protein>
    <submittedName>
        <fullName evidence="1">Uncharacterized protein</fullName>
    </submittedName>
</protein>
<evidence type="ECO:0000313" key="1">
    <source>
        <dbReference type="EMBL" id="TNN63672.1"/>
    </source>
</evidence>
<evidence type="ECO:0000313" key="2">
    <source>
        <dbReference type="Proteomes" id="UP000314294"/>
    </source>
</evidence>
<name>A0A4Z2HFT6_9TELE</name>